<evidence type="ECO:0000313" key="2">
    <source>
        <dbReference type="Proteomes" id="UP001177023"/>
    </source>
</evidence>
<protein>
    <submittedName>
        <fullName evidence="1">Uncharacterized protein</fullName>
    </submittedName>
</protein>
<name>A0AA36G274_9BILA</name>
<accession>A0AA36G274</accession>
<sequence>MVATTPSPLHLASLYSLRPEEVYTRPSNLPRINQKTTAAGLVEISTDLPAATVAGSSYGTSLSTGGVSTSTVAASTVTSSPFTVYSATPTPLTTTTDYTLQTLTPAVTQSGEAIGRLTALQLDETRRKIMKFMKN</sequence>
<dbReference type="AlphaFoldDB" id="A0AA36G274"/>
<reference evidence="1" key="1">
    <citation type="submission" date="2023-06" db="EMBL/GenBank/DDBJ databases">
        <authorList>
            <person name="Delattre M."/>
        </authorList>
    </citation>
    <scope>NUCLEOTIDE SEQUENCE</scope>
    <source>
        <strain evidence="1">AF72</strain>
    </source>
</reference>
<dbReference type="Proteomes" id="UP001177023">
    <property type="component" value="Unassembled WGS sequence"/>
</dbReference>
<keyword evidence="2" id="KW-1185">Reference proteome</keyword>
<gene>
    <name evidence="1" type="ORF">MSPICULIGERA_LOCUS11587</name>
</gene>
<comment type="caution">
    <text evidence="1">The sequence shown here is derived from an EMBL/GenBank/DDBJ whole genome shotgun (WGS) entry which is preliminary data.</text>
</comment>
<proteinExistence type="predicted"/>
<dbReference type="EMBL" id="CATQJA010002615">
    <property type="protein sequence ID" value="CAJ0573220.1"/>
    <property type="molecule type" value="Genomic_DNA"/>
</dbReference>
<organism evidence="1 2">
    <name type="scientific">Mesorhabditis spiculigera</name>
    <dbReference type="NCBI Taxonomy" id="96644"/>
    <lineage>
        <taxon>Eukaryota</taxon>
        <taxon>Metazoa</taxon>
        <taxon>Ecdysozoa</taxon>
        <taxon>Nematoda</taxon>
        <taxon>Chromadorea</taxon>
        <taxon>Rhabditida</taxon>
        <taxon>Rhabditina</taxon>
        <taxon>Rhabditomorpha</taxon>
        <taxon>Rhabditoidea</taxon>
        <taxon>Rhabditidae</taxon>
        <taxon>Mesorhabditinae</taxon>
        <taxon>Mesorhabditis</taxon>
    </lineage>
</organism>
<evidence type="ECO:0000313" key="1">
    <source>
        <dbReference type="EMBL" id="CAJ0573220.1"/>
    </source>
</evidence>
<feature type="non-terminal residue" evidence="1">
    <location>
        <position position="1"/>
    </location>
</feature>